<sequence>MKSFEGIRDLLPESAIAIVDVIGLEATMQLVEVLGGVPMPVNKGVLARGDTRLDMLRQAVGEENTRKLMSAFGGEEIYIPNCYHALRECFWRQFLSEFDALRDEGVSVLMALTRLCPQHKVSYKQAMKVISARKQNARDQPTLPFD</sequence>
<dbReference type="AlphaFoldDB" id="A0A0L0GZA6"/>
<evidence type="ECO:0000313" key="2">
    <source>
        <dbReference type="EMBL" id="KNC93803.1"/>
    </source>
</evidence>
<dbReference type="InterPro" id="IPR014875">
    <property type="entry name" value="Mor_transcription_activator"/>
</dbReference>
<feature type="domain" description="Mor transcription activator" evidence="1">
    <location>
        <begin position="56"/>
        <end position="139"/>
    </location>
</feature>
<dbReference type="Proteomes" id="UP000037393">
    <property type="component" value="Unassembled WGS sequence"/>
</dbReference>
<evidence type="ECO:0000259" key="1">
    <source>
        <dbReference type="Pfam" id="PF08765"/>
    </source>
</evidence>
<protein>
    <recommendedName>
        <fullName evidence="1">Mor transcription activator domain-containing protein</fullName>
    </recommendedName>
</protein>
<name>A0A0L0GZA6_9ENTR</name>
<dbReference type="PATRIC" id="fig|379893.4.peg.3654"/>
<organism evidence="2 3">
    <name type="scientific">Trabulsiella odontotermitis</name>
    <dbReference type="NCBI Taxonomy" id="379893"/>
    <lineage>
        <taxon>Bacteria</taxon>
        <taxon>Pseudomonadati</taxon>
        <taxon>Pseudomonadota</taxon>
        <taxon>Gammaproteobacteria</taxon>
        <taxon>Enterobacterales</taxon>
        <taxon>Enterobacteriaceae</taxon>
        <taxon>Trabulsiella</taxon>
    </lineage>
</organism>
<dbReference type="EMBL" id="JNGI01000041">
    <property type="protein sequence ID" value="KNC93803.1"/>
    <property type="molecule type" value="Genomic_DNA"/>
</dbReference>
<evidence type="ECO:0000313" key="3">
    <source>
        <dbReference type="Proteomes" id="UP000037393"/>
    </source>
</evidence>
<dbReference type="InterPro" id="IPR009057">
    <property type="entry name" value="Homeodomain-like_sf"/>
</dbReference>
<accession>A0A0L0GZA6</accession>
<comment type="caution">
    <text evidence="2">The sequence shown here is derived from an EMBL/GenBank/DDBJ whole genome shotgun (WGS) entry which is preliminary data.</text>
</comment>
<keyword evidence="3" id="KW-1185">Reference proteome</keyword>
<dbReference type="SUPFAM" id="SSF46689">
    <property type="entry name" value="Homeodomain-like"/>
    <property type="match status" value="1"/>
</dbReference>
<reference evidence="2 3" key="1">
    <citation type="journal article" date="2015" name="Appl. Environ. Microbiol.">
        <title>The Enterobacterium Trabulsiella odontotermitis Presents Novel Adaptations Related to Its Association with Fungus-Growing Termites.</title>
        <authorList>
            <person name="Sapountzis P."/>
            <person name="Gruntjes T."/>
            <person name="Otani S."/>
            <person name="Estevez J."/>
            <person name="da Costa R.R."/>
            <person name="Plunkett G.3rd."/>
            <person name="Perna N.T."/>
            <person name="Poulsen M."/>
        </authorList>
    </citation>
    <scope>NUCLEOTIDE SEQUENCE [LARGE SCALE GENOMIC DNA]</scope>
    <source>
        <strain evidence="2 3">12</strain>
    </source>
</reference>
<gene>
    <name evidence="2" type="ORF">GM31_17985</name>
</gene>
<dbReference type="Pfam" id="PF08765">
    <property type="entry name" value="Mor"/>
    <property type="match status" value="1"/>
</dbReference>
<proteinExistence type="predicted"/>